<dbReference type="NCBIfam" id="NF003011">
    <property type="entry name" value="PRK03837.1"/>
    <property type="match status" value="1"/>
</dbReference>
<evidence type="ECO:0000256" key="1">
    <source>
        <dbReference type="ARBA" id="ARBA00023015"/>
    </source>
</evidence>
<gene>
    <name evidence="5" type="ORF">C41B8_10223</name>
</gene>
<dbReference type="Proteomes" id="UP000028302">
    <property type="component" value="Unassembled WGS sequence"/>
</dbReference>
<evidence type="ECO:0000256" key="3">
    <source>
        <dbReference type="ARBA" id="ARBA00023163"/>
    </source>
</evidence>
<keyword evidence="6" id="KW-1185">Reference proteome</keyword>
<evidence type="ECO:0000256" key="2">
    <source>
        <dbReference type="ARBA" id="ARBA00023125"/>
    </source>
</evidence>
<dbReference type="InterPro" id="IPR000524">
    <property type="entry name" value="Tscrpt_reg_HTH_GntR"/>
</dbReference>
<evidence type="ECO:0000259" key="4">
    <source>
        <dbReference type="PROSITE" id="PS50949"/>
    </source>
</evidence>
<dbReference type="Gene3D" id="1.20.120.530">
    <property type="entry name" value="GntR ligand-binding domain-like"/>
    <property type="match status" value="1"/>
</dbReference>
<dbReference type="Pfam" id="PF00392">
    <property type="entry name" value="GntR"/>
    <property type="match status" value="1"/>
</dbReference>
<dbReference type="SMART" id="SM00895">
    <property type="entry name" value="FCD"/>
    <property type="match status" value="1"/>
</dbReference>
<reference evidence="5 6" key="1">
    <citation type="submission" date="2013-03" db="EMBL/GenBank/DDBJ databases">
        <title>Salinisphaera hydrothermalis C41B8 Genome Sequencing.</title>
        <authorList>
            <person name="Li C."/>
            <person name="Lai Q."/>
            <person name="Shao Z."/>
        </authorList>
    </citation>
    <scope>NUCLEOTIDE SEQUENCE [LARGE SCALE GENOMIC DNA]</scope>
    <source>
        <strain evidence="5 6">C41B8</strain>
    </source>
</reference>
<comment type="caution">
    <text evidence="5">The sequence shown here is derived from an EMBL/GenBank/DDBJ whole genome shotgun (WGS) entry which is preliminary data.</text>
</comment>
<dbReference type="SUPFAM" id="SSF48008">
    <property type="entry name" value="GntR ligand-binding domain-like"/>
    <property type="match status" value="1"/>
</dbReference>
<dbReference type="SMART" id="SM00345">
    <property type="entry name" value="HTH_GNTR"/>
    <property type="match status" value="1"/>
</dbReference>
<name>A0A084IL13_SALHC</name>
<dbReference type="EMBL" id="APNK01000013">
    <property type="protein sequence ID" value="KEZ77397.1"/>
    <property type="molecule type" value="Genomic_DNA"/>
</dbReference>
<feature type="domain" description="HTH gntR-type" evidence="4">
    <location>
        <begin position="9"/>
        <end position="78"/>
    </location>
</feature>
<dbReference type="PATRIC" id="fig|1304275.5.peg.2084"/>
<dbReference type="CDD" id="cd07377">
    <property type="entry name" value="WHTH_GntR"/>
    <property type="match status" value="1"/>
</dbReference>
<dbReference type="InterPro" id="IPR008920">
    <property type="entry name" value="TF_FadR/GntR_C"/>
</dbReference>
<dbReference type="InterPro" id="IPR036390">
    <property type="entry name" value="WH_DNA-bd_sf"/>
</dbReference>
<dbReference type="AlphaFoldDB" id="A0A084IL13"/>
<keyword evidence="3" id="KW-0804">Transcription</keyword>
<organism evidence="5 6">
    <name type="scientific">Salinisphaera hydrothermalis (strain C41B8)</name>
    <dbReference type="NCBI Taxonomy" id="1304275"/>
    <lineage>
        <taxon>Bacteria</taxon>
        <taxon>Pseudomonadati</taxon>
        <taxon>Pseudomonadota</taxon>
        <taxon>Gammaproteobacteria</taxon>
        <taxon>Salinisphaerales</taxon>
        <taxon>Salinisphaeraceae</taxon>
        <taxon>Salinisphaera</taxon>
    </lineage>
</organism>
<dbReference type="Gene3D" id="1.10.10.10">
    <property type="entry name" value="Winged helix-like DNA-binding domain superfamily/Winged helix DNA-binding domain"/>
    <property type="match status" value="1"/>
</dbReference>
<dbReference type="eggNOG" id="COG2186">
    <property type="taxonomic scope" value="Bacteria"/>
</dbReference>
<dbReference type="Pfam" id="PF07729">
    <property type="entry name" value="FCD"/>
    <property type="match status" value="1"/>
</dbReference>
<dbReference type="GO" id="GO:0003700">
    <property type="term" value="F:DNA-binding transcription factor activity"/>
    <property type="evidence" value="ECO:0007669"/>
    <property type="project" value="InterPro"/>
</dbReference>
<sequence length="239" mass="26334">MARYQIERTKLSDQVTRQLEHDIVSEHFKPGDRLPSERALMAQFGVGRPTIREALFALEKMGLVALASGSRAQVIRPTPAVVLEGLSGVMGHLLSSVAGQHHFQEARAVFETAMARQAAGQARAEDVEALHAALAANAAAVGDEAEFKRTDIAFHRVIAAIPGNPVYTAVHDAMAQWLDDRRAVALEQPGQDRIALAAHERIFQAIERGEPEDADLAMREHLDQHYGVYRRMRAGSRDY</sequence>
<dbReference type="STRING" id="1304275.C41B8_10223"/>
<dbReference type="GO" id="GO:0003677">
    <property type="term" value="F:DNA binding"/>
    <property type="evidence" value="ECO:0007669"/>
    <property type="project" value="UniProtKB-KW"/>
</dbReference>
<proteinExistence type="predicted"/>
<accession>A0A084IL13</accession>
<dbReference type="PANTHER" id="PTHR43537:SF53">
    <property type="entry name" value="HTH-TYPE TRANSCRIPTIONAL REPRESSOR NANR"/>
    <property type="match status" value="1"/>
</dbReference>
<dbReference type="RefSeq" id="WP_037337480.1">
    <property type="nucleotide sequence ID" value="NZ_APNK01000013.1"/>
</dbReference>
<keyword evidence="1" id="KW-0805">Transcription regulation</keyword>
<dbReference type="OrthoDB" id="5450856at2"/>
<dbReference type="PANTHER" id="PTHR43537">
    <property type="entry name" value="TRANSCRIPTIONAL REGULATOR, GNTR FAMILY"/>
    <property type="match status" value="1"/>
</dbReference>
<dbReference type="InterPro" id="IPR011711">
    <property type="entry name" value="GntR_C"/>
</dbReference>
<dbReference type="SUPFAM" id="SSF46785">
    <property type="entry name" value="Winged helix' DNA-binding domain"/>
    <property type="match status" value="1"/>
</dbReference>
<dbReference type="PRINTS" id="PR00035">
    <property type="entry name" value="HTHGNTR"/>
</dbReference>
<dbReference type="PROSITE" id="PS50949">
    <property type="entry name" value="HTH_GNTR"/>
    <property type="match status" value="1"/>
</dbReference>
<keyword evidence="2" id="KW-0238">DNA-binding</keyword>
<dbReference type="InterPro" id="IPR036388">
    <property type="entry name" value="WH-like_DNA-bd_sf"/>
</dbReference>
<evidence type="ECO:0000313" key="5">
    <source>
        <dbReference type="EMBL" id="KEZ77397.1"/>
    </source>
</evidence>
<evidence type="ECO:0000313" key="6">
    <source>
        <dbReference type="Proteomes" id="UP000028302"/>
    </source>
</evidence>
<protein>
    <submittedName>
        <fullName evidence="5">Transcriptional regulator NanR</fullName>
    </submittedName>
</protein>